<protein>
    <submittedName>
        <fullName evidence="1">Restriction endonuclease</fullName>
    </submittedName>
</protein>
<dbReference type="REBASE" id="353452">
    <property type="entry name" value="FspK5ORF19270P"/>
</dbReference>
<evidence type="ECO:0000313" key="1">
    <source>
        <dbReference type="EMBL" id="QDO99837.1"/>
    </source>
</evidence>
<keyword evidence="1" id="KW-0540">Nuclease</keyword>
<keyword evidence="1" id="KW-0378">Hydrolase</keyword>
<keyword evidence="2" id="KW-1185">Reference proteome</keyword>
<dbReference type="AlphaFoldDB" id="A0A516H7U2"/>
<organism evidence="1 2">
    <name type="scientific">Ferrovibrio terrae</name>
    <dbReference type="NCBI Taxonomy" id="2594003"/>
    <lineage>
        <taxon>Bacteria</taxon>
        <taxon>Pseudomonadati</taxon>
        <taxon>Pseudomonadota</taxon>
        <taxon>Alphaproteobacteria</taxon>
        <taxon>Rhodospirillales</taxon>
        <taxon>Rhodospirillaceae</taxon>
        <taxon>Ferrovibrio</taxon>
    </lineage>
</organism>
<name>A0A516H7U2_9PROT</name>
<dbReference type="KEGG" id="fer:FNB15_19265"/>
<sequence>MPLSIDLLCVEAANFSVIEAKHPEPSLFGVTDGKAVGTYLEHKFRVFLQERYEFVKGNSANGVDFPDLGVDMKVTSIRQPQSSCPFKSARQKIYGLGYGLIVFVYDKFDDPVNKTAILRMTDTIFVEQQRTADFQMTKGIRGILENEGNTEDLMAFMSEKNLPVDEIELKNLADEILKNKPEQGYLTISNALQWRLQYGRVIEKAGEQAGIRSIYKGIERI</sequence>
<gene>
    <name evidence="1" type="ORF">FNB15_19265</name>
</gene>
<dbReference type="EMBL" id="CP041636">
    <property type="protein sequence ID" value="QDO99837.1"/>
    <property type="molecule type" value="Genomic_DNA"/>
</dbReference>
<accession>A0A516H7U2</accession>
<proteinExistence type="predicted"/>
<dbReference type="Proteomes" id="UP000317496">
    <property type="component" value="Chromosome"/>
</dbReference>
<evidence type="ECO:0000313" key="2">
    <source>
        <dbReference type="Proteomes" id="UP000317496"/>
    </source>
</evidence>
<keyword evidence="1" id="KW-0255">Endonuclease</keyword>
<reference evidence="1 2" key="1">
    <citation type="submission" date="2019-07" db="EMBL/GenBank/DDBJ databases">
        <title>Genome sequencing for Ferrovibrio sp. K5.</title>
        <authorList>
            <person name="Park S.-J."/>
        </authorList>
    </citation>
    <scope>NUCLEOTIDE SEQUENCE [LARGE SCALE GENOMIC DNA]</scope>
    <source>
        <strain evidence="1 2">K5</strain>
    </source>
</reference>
<dbReference type="GO" id="GO:0004519">
    <property type="term" value="F:endonuclease activity"/>
    <property type="evidence" value="ECO:0007669"/>
    <property type="project" value="UniProtKB-KW"/>
</dbReference>
<dbReference type="OrthoDB" id="9796209at2"/>